<dbReference type="AlphaFoldDB" id="A0A6A4W6W9"/>
<evidence type="ECO:0000259" key="4">
    <source>
        <dbReference type="PROSITE" id="PS50026"/>
    </source>
</evidence>
<dbReference type="SMART" id="SM00181">
    <property type="entry name" value="EGF"/>
    <property type="match status" value="3"/>
</dbReference>
<accession>A0A6A4W6W9</accession>
<feature type="disulfide bond" evidence="1">
    <location>
        <begin position="177"/>
        <end position="186"/>
    </location>
</feature>
<sequence length="498" mass="55606">MRYVIFVLLVASAASLHEQSRSVHSEKFELNSFPPENQMFSDHNISKTTDVNVVIRTKRSNRKTSLREAMKLEHKMKRYLRKELRKAERNALLQQNGMLDAKRQSREDDVMTSHEATQERQNELLATVDDLPKRATTVEISVKDPGMCKVDGVTMCKHGGECMSRDEGGAPVFFCACQPAWGGDFCHERRDPCSAGLLDCGSMFRCRRDERNRLAGFTCDCHRRLGWARRSESDPRCIRITNCSEGNPCQNGGTCHQEEGGFVCVCSERSSGDLCEHPLPTAAEVAGPAVSRIEALLQRSGQPADTVPQRRDVDDTPPPGASRSAGYHSMVSANYAVPPPREDTGADLWADDSGAAPTEDLSPPDPGDYGSVIDMNRVSARYGGIVSAKYGVPPAESDYNSFLRRRAADGASAGWPVYGYYNSPWASQSGAAAAGHYRNPWEGYGATASRRRRSHDRRDRRTSARRRQHERFLERLLRDVEPQIRRTARDSVIELPRR</sequence>
<gene>
    <name evidence="5" type="primary">kug_5</name>
    <name evidence="5" type="ORF">FJT64_024488</name>
</gene>
<feature type="region of interest" description="Disordered" evidence="2">
    <location>
        <begin position="299"/>
        <end position="371"/>
    </location>
</feature>
<feature type="disulfide bond" evidence="1">
    <location>
        <begin position="266"/>
        <end position="275"/>
    </location>
</feature>
<dbReference type="GO" id="GO:0005112">
    <property type="term" value="F:Notch binding"/>
    <property type="evidence" value="ECO:0007669"/>
    <property type="project" value="TreeGrafter"/>
</dbReference>
<evidence type="ECO:0000256" key="1">
    <source>
        <dbReference type="PROSITE-ProRule" id="PRU00076"/>
    </source>
</evidence>
<evidence type="ECO:0000256" key="3">
    <source>
        <dbReference type="SAM" id="SignalP"/>
    </source>
</evidence>
<dbReference type="PANTHER" id="PTHR24044:SF420">
    <property type="entry name" value="DELTA AND NOTCH-LIKE EPIDERMAL GROWTH FACTOR-RELATED RECEPTOR ISOFORM X1"/>
    <property type="match status" value="1"/>
</dbReference>
<feature type="domain" description="EGF-like" evidence="4">
    <location>
        <begin position="144"/>
        <end position="187"/>
    </location>
</feature>
<keyword evidence="3" id="KW-0732">Signal</keyword>
<dbReference type="InterPro" id="IPR050906">
    <property type="entry name" value="Notch_signaling"/>
</dbReference>
<dbReference type="CDD" id="cd00054">
    <property type="entry name" value="EGF_CA"/>
    <property type="match status" value="1"/>
</dbReference>
<dbReference type="Gene3D" id="2.10.25.10">
    <property type="entry name" value="Laminin"/>
    <property type="match status" value="2"/>
</dbReference>
<dbReference type="EMBL" id="VIIS01000932">
    <property type="protein sequence ID" value="KAF0303537.1"/>
    <property type="molecule type" value="Genomic_DNA"/>
</dbReference>
<name>A0A6A4W6W9_AMPAM</name>
<feature type="domain" description="EGF-like" evidence="4">
    <location>
        <begin position="239"/>
        <end position="276"/>
    </location>
</feature>
<evidence type="ECO:0000256" key="2">
    <source>
        <dbReference type="SAM" id="MobiDB-lite"/>
    </source>
</evidence>
<feature type="signal peptide" evidence="3">
    <location>
        <begin position="1"/>
        <end position="15"/>
    </location>
</feature>
<comment type="caution">
    <text evidence="1">Lacks conserved residue(s) required for the propagation of feature annotation.</text>
</comment>
<organism evidence="5 6">
    <name type="scientific">Amphibalanus amphitrite</name>
    <name type="common">Striped barnacle</name>
    <name type="synonym">Balanus amphitrite</name>
    <dbReference type="NCBI Taxonomy" id="1232801"/>
    <lineage>
        <taxon>Eukaryota</taxon>
        <taxon>Metazoa</taxon>
        <taxon>Ecdysozoa</taxon>
        <taxon>Arthropoda</taxon>
        <taxon>Crustacea</taxon>
        <taxon>Multicrustacea</taxon>
        <taxon>Cirripedia</taxon>
        <taxon>Thoracica</taxon>
        <taxon>Thoracicalcarea</taxon>
        <taxon>Balanomorpha</taxon>
        <taxon>Balanoidea</taxon>
        <taxon>Balanidae</taxon>
        <taxon>Amphibalaninae</taxon>
        <taxon>Amphibalanus</taxon>
    </lineage>
</organism>
<proteinExistence type="predicted"/>
<dbReference type="Pfam" id="PF00008">
    <property type="entry name" value="EGF"/>
    <property type="match status" value="1"/>
</dbReference>
<dbReference type="PROSITE" id="PS50026">
    <property type="entry name" value="EGF_3"/>
    <property type="match status" value="2"/>
</dbReference>
<dbReference type="EMBL" id="VIIS01000932">
    <property type="protein sequence ID" value="KAF0303538.1"/>
    <property type="molecule type" value="Genomic_DNA"/>
</dbReference>
<evidence type="ECO:0000313" key="6">
    <source>
        <dbReference type="Proteomes" id="UP000440578"/>
    </source>
</evidence>
<protein>
    <submittedName>
        <fullName evidence="5">Fat-like cadherin-related tumor suppressor</fullName>
    </submittedName>
</protein>
<dbReference type="Proteomes" id="UP000440578">
    <property type="component" value="Unassembled WGS sequence"/>
</dbReference>
<dbReference type="InterPro" id="IPR000742">
    <property type="entry name" value="EGF"/>
</dbReference>
<feature type="region of interest" description="Disordered" evidence="2">
    <location>
        <begin position="436"/>
        <end position="468"/>
    </location>
</feature>
<dbReference type="PROSITE" id="PS00022">
    <property type="entry name" value="EGF_1"/>
    <property type="match status" value="2"/>
</dbReference>
<feature type="chain" id="PRO_5036381602" evidence="3">
    <location>
        <begin position="16"/>
        <end position="498"/>
    </location>
</feature>
<keyword evidence="1" id="KW-0245">EGF-like domain</keyword>
<comment type="caution">
    <text evidence="5">The sequence shown here is derived from an EMBL/GenBank/DDBJ whole genome shotgun (WGS) entry which is preliminary data.</text>
</comment>
<keyword evidence="6" id="KW-1185">Reference proteome</keyword>
<dbReference type="SUPFAM" id="SSF57196">
    <property type="entry name" value="EGF/Laminin"/>
    <property type="match status" value="1"/>
</dbReference>
<dbReference type="PANTHER" id="PTHR24044">
    <property type="entry name" value="NOTCH LIGAND FAMILY MEMBER"/>
    <property type="match status" value="1"/>
</dbReference>
<dbReference type="OrthoDB" id="430340at2759"/>
<reference evidence="5 6" key="1">
    <citation type="submission" date="2019-07" db="EMBL/GenBank/DDBJ databases">
        <title>Draft genome assembly of a fouling barnacle, Amphibalanus amphitrite (Darwin, 1854): The first reference genome for Thecostraca.</title>
        <authorList>
            <person name="Kim W."/>
        </authorList>
    </citation>
    <scope>NUCLEOTIDE SEQUENCE [LARGE SCALE GENOMIC DNA]</scope>
    <source>
        <strain evidence="5">SNU_AA5</strain>
        <tissue evidence="5">Soma without cirri and trophi</tissue>
    </source>
</reference>
<evidence type="ECO:0000313" key="5">
    <source>
        <dbReference type="EMBL" id="KAF0303537.1"/>
    </source>
</evidence>
<keyword evidence="1" id="KW-1015">Disulfide bond</keyword>